<dbReference type="InterPro" id="IPR012495">
    <property type="entry name" value="TadE-like_dom"/>
</dbReference>
<dbReference type="Pfam" id="PF07811">
    <property type="entry name" value="TadE"/>
    <property type="match status" value="1"/>
</dbReference>
<evidence type="ECO:0000259" key="1">
    <source>
        <dbReference type="Pfam" id="PF07811"/>
    </source>
</evidence>
<reference evidence="2" key="1">
    <citation type="submission" date="2020-03" db="EMBL/GenBank/DDBJ databases">
        <title>Draft sequencing of Calidifontibacter sp. DB0510.</title>
        <authorList>
            <person name="Kim D.-U."/>
        </authorList>
    </citation>
    <scope>NUCLEOTIDE SEQUENCE</scope>
    <source>
        <strain evidence="2">DB0510</strain>
    </source>
</reference>
<organism evidence="2 3">
    <name type="scientific">Metallococcus carri</name>
    <dbReference type="NCBI Taxonomy" id="1656884"/>
    <lineage>
        <taxon>Bacteria</taxon>
        <taxon>Bacillati</taxon>
        <taxon>Actinomycetota</taxon>
        <taxon>Actinomycetes</taxon>
        <taxon>Micrococcales</taxon>
        <taxon>Dermacoccaceae</taxon>
        <taxon>Metallococcus</taxon>
    </lineage>
</organism>
<accession>A0A967B0C2</accession>
<evidence type="ECO:0000313" key="2">
    <source>
        <dbReference type="EMBL" id="NHN56451.1"/>
    </source>
</evidence>
<dbReference type="AlphaFoldDB" id="A0A967B0C2"/>
<sequence>MVSALLVVLFLAAFQVGFALYVRNNLTAFAAEGARYGARADSSPAQGAERARSLISAGLSGRYASNVSADQVSENGARVVRVTVRAPIPVIGPFGPQGALTVTGRAYAEGQG</sequence>
<evidence type="ECO:0000313" key="3">
    <source>
        <dbReference type="Proteomes" id="UP000744769"/>
    </source>
</evidence>
<keyword evidence="3" id="KW-1185">Reference proteome</keyword>
<dbReference type="Proteomes" id="UP000744769">
    <property type="component" value="Unassembled WGS sequence"/>
</dbReference>
<gene>
    <name evidence="2" type="ORF">G9U51_11745</name>
</gene>
<name>A0A967B0C2_9MICO</name>
<protein>
    <submittedName>
        <fullName evidence="2">Pilus assembly protein</fullName>
    </submittedName>
</protein>
<proteinExistence type="predicted"/>
<dbReference type="EMBL" id="JAAOIV010000008">
    <property type="protein sequence ID" value="NHN56451.1"/>
    <property type="molecule type" value="Genomic_DNA"/>
</dbReference>
<feature type="domain" description="TadE-like" evidence="1">
    <location>
        <begin position="2"/>
        <end position="35"/>
    </location>
</feature>
<comment type="caution">
    <text evidence="2">The sequence shown here is derived from an EMBL/GenBank/DDBJ whole genome shotgun (WGS) entry which is preliminary data.</text>
</comment>